<dbReference type="GO" id="GO:0050515">
    <property type="term" value="F:4-(cytidine 5'-diphospho)-2-C-methyl-D-erythritol kinase activity"/>
    <property type="evidence" value="ECO:0007669"/>
    <property type="project" value="UniProtKB-UniRule"/>
</dbReference>
<dbReference type="SUPFAM" id="SSF55060">
    <property type="entry name" value="GHMP Kinase, C-terminal domain"/>
    <property type="match status" value="1"/>
</dbReference>
<dbReference type="PANTHER" id="PTHR43527">
    <property type="entry name" value="4-DIPHOSPHOCYTIDYL-2-C-METHYL-D-ERYTHRITOL KINASE, CHLOROPLASTIC"/>
    <property type="match status" value="1"/>
</dbReference>
<dbReference type="InterPro" id="IPR020568">
    <property type="entry name" value="Ribosomal_Su5_D2-typ_SF"/>
</dbReference>
<keyword evidence="5 10" id="KW-0547">Nucleotide-binding</keyword>
<evidence type="ECO:0000256" key="8">
    <source>
        <dbReference type="ARBA" id="ARBA00023229"/>
    </source>
</evidence>
<comment type="catalytic activity">
    <reaction evidence="10">
        <text>4-CDP-2-C-methyl-D-erythritol + ATP = 4-CDP-2-C-methyl-D-erythritol 2-phosphate + ADP + H(+)</text>
        <dbReference type="Rhea" id="RHEA:18437"/>
        <dbReference type="ChEBI" id="CHEBI:15378"/>
        <dbReference type="ChEBI" id="CHEBI:30616"/>
        <dbReference type="ChEBI" id="CHEBI:57823"/>
        <dbReference type="ChEBI" id="CHEBI:57919"/>
        <dbReference type="ChEBI" id="CHEBI:456216"/>
        <dbReference type="EC" id="2.7.1.148"/>
    </reaction>
</comment>
<reference evidence="13 14" key="1">
    <citation type="submission" date="2020-03" db="EMBL/GenBank/DDBJ databases">
        <authorList>
            <person name="Picone N."/>
        </authorList>
    </citation>
    <scope>NUCLEOTIDE SEQUENCE [LARGE SCALE GENOMIC DNA]</scope>
    <source>
        <strain evidence="13">NSCAC1</strain>
    </source>
</reference>
<dbReference type="Pfam" id="PF08544">
    <property type="entry name" value="GHMP_kinases_C"/>
    <property type="match status" value="1"/>
</dbReference>
<evidence type="ECO:0000259" key="12">
    <source>
        <dbReference type="Pfam" id="PF08544"/>
    </source>
</evidence>
<dbReference type="PANTHER" id="PTHR43527:SF2">
    <property type="entry name" value="4-DIPHOSPHOCYTIDYL-2-C-METHYL-D-ERYTHRITOL KINASE, CHLOROPLASTIC"/>
    <property type="match status" value="1"/>
</dbReference>
<dbReference type="KEGG" id="ntg:NSCAC_1744"/>
<dbReference type="Gene3D" id="3.30.70.890">
    <property type="entry name" value="GHMP kinase, C-terminal domain"/>
    <property type="match status" value="1"/>
</dbReference>
<dbReference type="AlphaFoldDB" id="A0A7G1QC99"/>
<dbReference type="InterPro" id="IPR006204">
    <property type="entry name" value="GHMP_kinase_N_dom"/>
</dbReference>
<accession>A0A7G1QC99</accession>
<dbReference type="NCBIfam" id="TIGR00154">
    <property type="entry name" value="ispE"/>
    <property type="match status" value="1"/>
</dbReference>
<dbReference type="Pfam" id="PF00288">
    <property type="entry name" value="GHMP_kinases_N"/>
    <property type="match status" value="1"/>
</dbReference>
<comment type="function">
    <text evidence="10">Catalyzes the phosphorylation of the position 2 hydroxy group of 4-diphosphocytidyl-2C-methyl-D-erythritol.</text>
</comment>
<feature type="domain" description="GHMP kinase C-terminal" evidence="12">
    <location>
        <begin position="199"/>
        <end position="259"/>
    </location>
</feature>
<keyword evidence="14" id="KW-1185">Reference proteome</keyword>
<dbReference type="PIRSF" id="PIRSF010376">
    <property type="entry name" value="IspE"/>
    <property type="match status" value="1"/>
</dbReference>
<evidence type="ECO:0000256" key="3">
    <source>
        <dbReference type="ARBA" id="ARBA00017473"/>
    </source>
</evidence>
<keyword evidence="8 10" id="KW-0414">Isoprene biosynthesis</keyword>
<dbReference type="InterPro" id="IPR036554">
    <property type="entry name" value="GHMP_kinase_C_sf"/>
</dbReference>
<feature type="domain" description="GHMP kinase N-terminal" evidence="11">
    <location>
        <begin position="65"/>
        <end position="141"/>
    </location>
</feature>
<dbReference type="InterPro" id="IPR014721">
    <property type="entry name" value="Ribsml_uS5_D2-typ_fold_subgr"/>
</dbReference>
<dbReference type="EC" id="2.7.1.148" evidence="2 10"/>
<keyword evidence="4 10" id="KW-0808">Transferase</keyword>
<evidence type="ECO:0000256" key="6">
    <source>
        <dbReference type="ARBA" id="ARBA00022777"/>
    </source>
</evidence>
<keyword evidence="6 10" id="KW-0418">Kinase</keyword>
<evidence type="ECO:0000313" key="13">
    <source>
        <dbReference type="EMBL" id="CAB1277591.1"/>
    </source>
</evidence>
<evidence type="ECO:0000256" key="5">
    <source>
        <dbReference type="ARBA" id="ARBA00022741"/>
    </source>
</evidence>
<dbReference type="Gene3D" id="3.30.230.10">
    <property type="match status" value="1"/>
</dbReference>
<evidence type="ECO:0000256" key="4">
    <source>
        <dbReference type="ARBA" id="ARBA00022679"/>
    </source>
</evidence>
<evidence type="ECO:0000256" key="2">
    <source>
        <dbReference type="ARBA" id="ARBA00012052"/>
    </source>
</evidence>
<proteinExistence type="inferred from homology"/>
<sequence>MFFVYPAPAKLNLFLHITGRRSDGYHLLQTAFQFIGYYDWLTFKLSLNRNIVYTPLSNIPKERDLVYRAAQLLQKETGYSQGVELSLYKNLPMGGGLGGGSSDAATVLVALNDLWKTNLSVVELSELGLRLGADVPIFIYGHAAWAEGVGEKLVSINPKEAWYLVVMPPVQVSTEEIFSADELKRDCRSITIADYIEGKGENVLEPIVCRKYPIIGEVIYWLSQFTLTRMTGTGSSVFGLFDTKQKALEVLKKMPTPWKGIITKGYNESPLQDYLSKSKDKILK</sequence>
<comment type="pathway">
    <text evidence="10">Isoprenoid biosynthesis; isopentenyl diphosphate biosynthesis via DXP pathway; isopentenyl diphosphate from 1-deoxy-D-xylulose 5-phosphate: step 3/6.</text>
</comment>
<dbReference type="RefSeq" id="WP_197744383.1">
    <property type="nucleotide sequence ID" value="NZ_LR778175.1"/>
</dbReference>
<name>A0A7G1QC99_9GAMM</name>
<feature type="active site" evidence="10">
    <location>
        <position position="134"/>
    </location>
</feature>
<dbReference type="InterPro" id="IPR013750">
    <property type="entry name" value="GHMP_kinase_C_dom"/>
</dbReference>
<organism evidence="13 14">
    <name type="scientific">Candidatus Nitrosacidococcus tergens</name>
    <dbReference type="NCBI Taxonomy" id="553981"/>
    <lineage>
        <taxon>Bacteria</taxon>
        <taxon>Pseudomonadati</taxon>
        <taxon>Pseudomonadota</taxon>
        <taxon>Gammaproteobacteria</taxon>
        <taxon>Chromatiales</taxon>
        <taxon>Chromatiaceae</taxon>
        <taxon>Candidatus Nitrosacidococcus</taxon>
    </lineage>
</organism>
<evidence type="ECO:0000256" key="9">
    <source>
        <dbReference type="ARBA" id="ARBA00032554"/>
    </source>
</evidence>
<evidence type="ECO:0000259" key="11">
    <source>
        <dbReference type="Pfam" id="PF00288"/>
    </source>
</evidence>
<comment type="similarity">
    <text evidence="1 10">Belongs to the GHMP kinase family. IspE subfamily.</text>
</comment>
<dbReference type="GO" id="GO:0016114">
    <property type="term" value="P:terpenoid biosynthetic process"/>
    <property type="evidence" value="ECO:0007669"/>
    <property type="project" value="UniProtKB-UniRule"/>
</dbReference>
<evidence type="ECO:0000313" key="14">
    <source>
        <dbReference type="Proteomes" id="UP000516072"/>
    </source>
</evidence>
<dbReference type="Proteomes" id="UP000516072">
    <property type="component" value="Chromosome"/>
</dbReference>
<dbReference type="SUPFAM" id="SSF54211">
    <property type="entry name" value="Ribosomal protein S5 domain 2-like"/>
    <property type="match status" value="1"/>
</dbReference>
<evidence type="ECO:0000256" key="7">
    <source>
        <dbReference type="ARBA" id="ARBA00022840"/>
    </source>
</evidence>
<evidence type="ECO:0000256" key="10">
    <source>
        <dbReference type="HAMAP-Rule" id="MF_00061"/>
    </source>
</evidence>
<dbReference type="GO" id="GO:0019288">
    <property type="term" value="P:isopentenyl diphosphate biosynthetic process, methylerythritol 4-phosphate pathway"/>
    <property type="evidence" value="ECO:0007669"/>
    <property type="project" value="UniProtKB-UniRule"/>
</dbReference>
<keyword evidence="7 10" id="KW-0067">ATP-binding</keyword>
<dbReference type="EMBL" id="LR778175">
    <property type="protein sequence ID" value="CAB1277591.1"/>
    <property type="molecule type" value="Genomic_DNA"/>
</dbReference>
<gene>
    <name evidence="10 13" type="primary">ispE</name>
    <name evidence="13" type="ORF">NSCAC_1744</name>
</gene>
<protein>
    <recommendedName>
        <fullName evidence="3 10">4-diphosphocytidyl-2-C-methyl-D-erythritol kinase</fullName>
        <shortName evidence="10">CMK</shortName>
        <ecNumber evidence="2 10">2.7.1.148</ecNumber>
    </recommendedName>
    <alternativeName>
        <fullName evidence="9 10">4-(cytidine-5'-diphospho)-2-C-methyl-D-erythritol kinase</fullName>
    </alternativeName>
</protein>
<dbReference type="HAMAP" id="MF_00061">
    <property type="entry name" value="IspE"/>
    <property type="match status" value="1"/>
</dbReference>
<dbReference type="InterPro" id="IPR004424">
    <property type="entry name" value="IspE"/>
</dbReference>
<feature type="active site" evidence="10">
    <location>
        <position position="10"/>
    </location>
</feature>
<feature type="binding site" evidence="10">
    <location>
        <begin position="92"/>
        <end position="102"/>
    </location>
    <ligand>
        <name>ATP</name>
        <dbReference type="ChEBI" id="CHEBI:30616"/>
    </ligand>
</feature>
<evidence type="ECO:0000256" key="1">
    <source>
        <dbReference type="ARBA" id="ARBA00009684"/>
    </source>
</evidence>
<dbReference type="UniPathway" id="UPA00056">
    <property type="reaction ID" value="UER00094"/>
</dbReference>
<dbReference type="GO" id="GO:0005524">
    <property type="term" value="F:ATP binding"/>
    <property type="evidence" value="ECO:0007669"/>
    <property type="project" value="UniProtKB-UniRule"/>
</dbReference>